<dbReference type="RefSeq" id="WP_117324799.1">
    <property type="nucleotide sequence ID" value="NZ_QVTE01000002.1"/>
</dbReference>
<dbReference type="InterPro" id="IPR026988">
    <property type="entry name" value="YaaC-like"/>
</dbReference>
<dbReference type="OrthoDB" id="2380109at2"/>
<organism evidence="1 2">
    <name type="scientific">Peribacillus saganii</name>
    <dbReference type="NCBI Taxonomy" id="2303992"/>
    <lineage>
        <taxon>Bacteria</taxon>
        <taxon>Bacillati</taxon>
        <taxon>Bacillota</taxon>
        <taxon>Bacilli</taxon>
        <taxon>Bacillales</taxon>
        <taxon>Bacillaceae</taxon>
        <taxon>Peribacillus</taxon>
    </lineage>
</organism>
<dbReference type="EMBL" id="QVTE01000002">
    <property type="protein sequence ID" value="RFU71521.1"/>
    <property type="molecule type" value="Genomic_DNA"/>
</dbReference>
<reference evidence="1 2" key="1">
    <citation type="submission" date="2018-08" db="EMBL/GenBank/DDBJ databases">
        <title>Bacillus chawlae sp. nov., Bacillus glennii sp. nov., and Bacillus saganii sp. nov. Isolated from the Vehicle Assembly Building at Kennedy Space Center where the Viking Spacecraft were Assembled.</title>
        <authorList>
            <person name="Seuylemezian A."/>
            <person name="Vaishampayan P."/>
        </authorList>
    </citation>
    <scope>NUCLEOTIDE SEQUENCE [LARGE SCALE GENOMIC DNA]</scope>
    <source>
        <strain evidence="1 2">V47-23a</strain>
    </source>
</reference>
<accession>A0A372LTI1</accession>
<keyword evidence="2" id="KW-1185">Reference proteome</keyword>
<name>A0A372LTI1_9BACI</name>
<gene>
    <name evidence="1" type="ORF">D0469_00985</name>
</gene>
<evidence type="ECO:0000313" key="1">
    <source>
        <dbReference type="EMBL" id="RFU71521.1"/>
    </source>
</evidence>
<dbReference type="Proteomes" id="UP000264541">
    <property type="component" value="Unassembled WGS sequence"/>
</dbReference>
<evidence type="ECO:0008006" key="3">
    <source>
        <dbReference type="Google" id="ProtNLM"/>
    </source>
</evidence>
<dbReference type="Pfam" id="PF14175">
    <property type="entry name" value="YaaC"/>
    <property type="match status" value="1"/>
</dbReference>
<protein>
    <recommendedName>
        <fullName evidence="3">YaaC-like protein</fullName>
    </recommendedName>
</protein>
<evidence type="ECO:0000313" key="2">
    <source>
        <dbReference type="Proteomes" id="UP000264541"/>
    </source>
</evidence>
<proteinExistence type="predicted"/>
<dbReference type="AlphaFoldDB" id="A0A372LTI1"/>
<comment type="caution">
    <text evidence="1">The sequence shown here is derived from an EMBL/GenBank/DDBJ whole genome shotgun (WGS) entry which is preliminary data.</text>
</comment>
<sequence>MSNHFKQKTWDKFTLFFSASFSQSYLNKCYQKESITEKDTKSYENCYPFLYYLEHSKTYYDQAAIAPPSIQPILAFYGFTQLLKACLLTVDPVYPESTSVLAHGVTTRKRKKQQYEFLSDEIKIQKHGLFTHFAEKMFHMKHLDGEKFSMRDLLKELPEMSQPFEFLTLTKNFKKLDYQNGEYHLPISILNRFHMTSNRFNDYLKSKVPMEIELKEGPTLSLLFDGKLSCNNNAPFRKDINSDSFMLSLNKDSPCYALPELIIHYLVLYNLSMIARYETEWWSELIKSMANNDYPFIMQFLTITLEKGPYLILKWLTEDKFSND</sequence>